<dbReference type="EMBL" id="CAAALY010112949">
    <property type="protein sequence ID" value="VEL30526.1"/>
    <property type="molecule type" value="Genomic_DNA"/>
</dbReference>
<comment type="caution">
    <text evidence="1">The sequence shown here is derived from an EMBL/GenBank/DDBJ whole genome shotgun (WGS) entry which is preliminary data.</text>
</comment>
<evidence type="ECO:0000313" key="1">
    <source>
        <dbReference type="EMBL" id="VEL30526.1"/>
    </source>
</evidence>
<dbReference type="Proteomes" id="UP000784294">
    <property type="component" value="Unassembled WGS sequence"/>
</dbReference>
<keyword evidence="2" id="KW-1185">Reference proteome</keyword>
<dbReference type="AlphaFoldDB" id="A0A448X840"/>
<evidence type="ECO:0000313" key="2">
    <source>
        <dbReference type="Proteomes" id="UP000784294"/>
    </source>
</evidence>
<accession>A0A448X840</accession>
<gene>
    <name evidence="1" type="ORF">PXEA_LOCUS23966</name>
</gene>
<protein>
    <submittedName>
        <fullName evidence="1">Uncharacterized protein</fullName>
    </submittedName>
</protein>
<name>A0A448X840_9PLAT</name>
<organism evidence="1 2">
    <name type="scientific">Protopolystoma xenopodis</name>
    <dbReference type="NCBI Taxonomy" id="117903"/>
    <lineage>
        <taxon>Eukaryota</taxon>
        <taxon>Metazoa</taxon>
        <taxon>Spiralia</taxon>
        <taxon>Lophotrochozoa</taxon>
        <taxon>Platyhelminthes</taxon>
        <taxon>Monogenea</taxon>
        <taxon>Polyopisthocotylea</taxon>
        <taxon>Polystomatidea</taxon>
        <taxon>Polystomatidae</taxon>
        <taxon>Protopolystoma</taxon>
    </lineage>
</organism>
<sequence length="307" mass="29650">MFLSNINLLTKSNGSGTSTTSGCVSQASSIGGSCTGLAGNGYYGNSSGAQSNGLLGPGDLGVGLTVPLASGLDGLPGGICRLPTGSTGYCTSLSGPQGHPYAGFLQTHPPPPPATTTPSISYYALAAPASASGPHAASAPQPLSSVSGVGPAGSPGASYLSASAPPTSLYPGLGPPVTYCVTQSGPALGQTICSAAAGLTGPPVTLSGHAEAALSNGVACHALSSASAASSMAQALALNNFLAAAAAAAAAATPSSGMHAQALSGQPMHQSSPGSVSPTKWCDIWGLPNRLNWLARPGTNFYGGSLR</sequence>
<proteinExistence type="predicted"/>
<reference evidence="1" key="1">
    <citation type="submission" date="2018-11" db="EMBL/GenBank/DDBJ databases">
        <authorList>
            <consortium name="Pathogen Informatics"/>
        </authorList>
    </citation>
    <scope>NUCLEOTIDE SEQUENCE</scope>
</reference>